<organism evidence="1 2">
    <name type="scientific">Papaver somniferum</name>
    <name type="common">Opium poppy</name>
    <dbReference type="NCBI Taxonomy" id="3469"/>
    <lineage>
        <taxon>Eukaryota</taxon>
        <taxon>Viridiplantae</taxon>
        <taxon>Streptophyta</taxon>
        <taxon>Embryophyta</taxon>
        <taxon>Tracheophyta</taxon>
        <taxon>Spermatophyta</taxon>
        <taxon>Magnoliopsida</taxon>
        <taxon>Ranunculales</taxon>
        <taxon>Papaveraceae</taxon>
        <taxon>Papaveroideae</taxon>
        <taxon>Papaver</taxon>
    </lineage>
</organism>
<dbReference type="AlphaFoldDB" id="A0A4Y7JY02"/>
<dbReference type="Proteomes" id="UP000316621">
    <property type="component" value="Chromosome 6"/>
</dbReference>
<evidence type="ECO:0000313" key="1">
    <source>
        <dbReference type="EMBL" id="RZC64922.1"/>
    </source>
</evidence>
<sequence length="106" mass="12131">MMLVEMFRYRVCMYLERVKVNRYFPIRTALRTNVSLLDRPWEINLKKKFIIVQTRLSFVMGLRTGLLSTGRSPVLTAATCHCRLPPLGHCCRQWSSATATAPANVG</sequence>
<name>A0A4Y7JY02_PAPSO</name>
<accession>A0A4Y7JY02</accession>
<gene>
    <name evidence="1" type="ORF">C5167_008612</name>
</gene>
<keyword evidence="2" id="KW-1185">Reference proteome</keyword>
<proteinExistence type="predicted"/>
<evidence type="ECO:0000313" key="2">
    <source>
        <dbReference type="Proteomes" id="UP000316621"/>
    </source>
</evidence>
<dbReference type="EMBL" id="CM010720">
    <property type="protein sequence ID" value="RZC64922.1"/>
    <property type="molecule type" value="Genomic_DNA"/>
</dbReference>
<dbReference type="Gramene" id="RZC64922">
    <property type="protein sequence ID" value="RZC64922"/>
    <property type="gene ID" value="C5167_008612"/>
</dbReference>
<reference evidence="1 2" key="1">
    <citation type="journal article" date="2018" name="Science">
        <title>The opium poppy genome and morphinan production.</title>
        <authorList>
            <person name="Guo L."/>
            <person name="Winzer T."/>
            <person name="Yang X."/>
            <person name="Li Y."/>
            <person name="Ning Z."/>
            <person name="He Z."/>
            <person name="Teodor R."/>
            <person name="Lu Y."/>
            <person name="Bowser T.A."/>
            <person name="Graham I.A."/>
            <person name="Ye K."/>
        </authorList>
    </citation>
    <scope>NUCLEOTIDE SEQUENCE [LARGE SCALE GENOMIC DNA]</scope>
    <source>
        <strain evidence="2">cv. HN1</strain>
        <tissue evidence="1">Leaves</tissue>
    </source>
</reference>
<protein>
    <submittedName>
        <fullName evidence="1">Uncharacterized protein</fullName>
    </submittedName>
</protein>